<evidence type="ECO:0000256" key="5">
    <source>
        <dbReference type="SAM" id="Phobius"/>
    </source>
</evidence>
<dbReference type="PANTHER" id="PTHR11814">
    <property type="entry name" value="SULFATE TRANSPORTER"/>
    <property type="match status" value="1"/>
</dbReference>
<evidence type="ECO:0000256" key="1">
    <source>
        <dbReference type="ARBA" id="ARBA00004141"/>
    </source>
</evidence>
<comment type="caution">
    <text evidence="7">The sequence shown here is derived from an EMBL/GenBank/DDBJ whole genome shotgun (WGS) entry which is preliminary data.</text>
</comment>
<name>A0A7W4VSA5_9ACTN</name>
<feature type="transmembrane region" description="Helical" evidence="5">
    <location>
        <begin position="374"/>
        <end position="395"/>
    </location>
</feature>
<dbReference type="InterPro" id="IPR011547">
    <property type="entry name" value="SLC26A/SulP_dom"/>
</dbReference>
<dbReference type="PROSITE" id="PS50801">
    <property type="entry name" value="STAS"/>
    <property type="match status" value="1"/>
</dbReference>
<dbReference type="SUPFAM" id="SSF52091">
    <property type="entry name" value="SpoIIaa-like"/>
    <property type="match status" value="1"/>
</dbReference>
<accession>A0A7W4VSA5</accession>
<dbReference type="Pfam" id="PF00916">
    <property type="entry name" value="Sulfate_transp"/>
    <property type="match status" value="1"/>
</dbReference>
<feature type="transmembrane region" description="Helical" evidence="5">
    <location>
        <begin position="348"/>
        <end position="367"/>
    </location>
</feature>
<dbReference type="GO" id="GO:0016020">
    <property type="term" value="C:membrane"/>
    <property type="evidence" value="ECO:0007669"/>
    <property type="project" value="UniProtKB-SubCell"/>
</dbReference>
<dbReference type="InterPro" id="IPR036513">
    <property type="entry name" value="STAS_dom_sf"/>
</dbReference>
<feature type="transmembrane region" description="Helical" evidence="5">
    <location>
        <begin position="325"/>
        <end position="342"/>
    </location>
</feature>
<organism evidence="7 8">
    <name type="scientific">Nocardioides soli</name>
    <dbReference type="NCBI Taxonomy" id="1036020"/>
    <lineage>
        <taxon>Bacteria</taxon>
        <taxon>Bacillati</taxon>
        <taxon>Actinomycetota</taxon>
        <taxon>Actinomycetes</taxon>
        <taxon>Propionibacteriales</taxon>
        <taxon>Nocardioidaceae</taxon>
        <taxon>Nocardioides</taxon>
    </lineage>
</organism>
<feature type="transmembrane region" description="Helical" evidence="5">
    <location>
        <begin position="103"/>
        <end position="121"/>
    </location>
</feature>
<dbReference type="GO" id="GO:0055085">
    <property type="term" value="P:transmembrane transport"/>
    <property type="evidence" value="ECO:0007669"/>
    <property type="project" value="InterPro"/>
</dbReference>
<keyword evidence="4 5" id="KW-0472">Membrane</keyword>
<keyword evidence="3 5" id="KW-1133">Transmembrane helix</keyword>
<dbReference type="InterPro" id="IPR002645">
    <property type="entry name" value="STAS_dom"/>
</dbReference>
<evidence type="ECO:0000256" key="3">
    <source>
        <dbReference type="ARBA" id="ARBA00022989"/>
    </source>
</evidence>
<protein>
    <submittedName>
        <fullName evidence="7">SulP family sulfate permease</fullName>
    </submittedName>
</protein>
<feature type="transmembrane region" description="Helical" evidence="5">
    <location>
        <begin position="205"/>
        <end position="223"/>
    </location>
</feature>
<feature type="transmembrane region" description="Helical" evidence="5">
    <location>
        <begin position="401"/>
        <end position="418"/>
    </location>
</feature>
<feature type="domain" description="STAS" evidence="6">
    <location>
        <begin position="489"/>
        <end position="558"/>
    </location>
</feature>
<keyword evidence="8" id="KW-1185">Reference proteome</keyword>
<evidence type="ECO:0000313" key="8">
    <source>
        <dbReference type="Proteomes" id="UP000589626"/>
    </source>
</evidence>
<proteinExistence type="predicted"/>
<evidence type="ECO:0000256" key="4">
    <source>
        <dbReference type="ARBA" id="ARBA00023136"/>
    </source>
</evidence>
<keyword evidence="2 5" id="KW-0812">Transmembrane</keyword>
<dbReference type="EMBL" id="JACHWR010000001">
    <property type="protein sequence ID" value="MBB3040866.1"/>
    <property type="molecule type" value="Genomic_DNA"/>
</dbReference>
<dbReference type="InterPro" id="IPR001902">
    <property type="entry name" value="SLC26A/SulP_fam"/>
</dbReference>
<dbReference type="RefSeq" id="WP_183590847.1">
    <property type="nucleotide sequence ID" value="NZ_JACHWR010000001.1"/>
</dbReference>
<feature type="transmembrane region" description="Helical" evidence="5">
    <location>
        <begin position="252"/>
        <end position="274"/>
    </location>
</feature>
<reference evidence="7 8" key="1">
    <citation type="submission" date="2020-08" db="EMBL/GenBank/DDBJ databases">
        <title>Sequencing the genomes of 1000 actinobacteria strains.</title>
        <authorList>
            <person name="Klenk H.-P."/>
        </authorList>
    </citation>
    <scope>NUCLEOTIDE SEQUENCE [LARGE SCALE GENOMIC DNA]</scope>
    <source>
        <strain evidence="7 8">DSM 105498</strain>
    </source>
</reference>
<evidence type="ECO:0000313" key="7">
    <source>
        <dbReference type="EMBL" id="MBB3040866.1"/>
    </source>
</evidence>
<feature type="transmembrane region" description="Helical" evidence="5">
    <location>
        <begin position="171"/>
        <end position="196"/>
    </location>
</feature>
<evidence type="ECO:0000256" key="2">
    <source>
        <dbReference type="ARBA" id="ARBA00022692"/>
    </source>
</evidence>
<sequence>MSRSTSRERAPHSERQLRFVRPTRQDAVAGFATGLFSIPEGMAYASIGGFNPLLGLYSGMVPTTVGSLFSRTVLMTTTLTSAIALTSHSVLTQAGLRADDPGNIAMLTILVGAIMLLFGLLRMGSLMSFVSNAVMTGFTTGIALQILAGVIEDATGYQTSYHNTIAKLGDALAHVGSWDLTSTLVSAGTVGCWFAAHAVKRLEPFAILIALILVSIVVALAGLDVREVGDIGAIPRSLPHPVLPDVSAAPELLTGAVAVALVALAQAAGIGAAVPNPDGTRTNVSADFTAQGVANIAGGFFRALPTGGSMSRTGVATSAGARTRWTGIFAGIVLAVLVLVAGPVAEQIPMPVIGGLIVVIAGELIVGRIGDIQLVARTGLLPAIAMVATFVATTQLPLQDAILLGAGLSLLLFCVNAQRQARIRALQRDDLGRWSTTDVPARIEPGAVTVLHYEGVSMFAEIERLDEAWPILADARNAVVIFHVRTLPDVPSSTIIKALAKRAHQLADHGSRLMIVGLDPALMKVFDRTGLSAVIGPENVVTRTPTFFEALDRAYDDAVAWTRRPH</sequence>
<evidence type="ECO:0000259" key="6">
    <source>
        <dbReference type="PROSITE" id="PS50801"/>
    </source>
</evidence>
<gene>
    <name evidence="7" type="ORF">FHU40_000667</name>
</gene>
<dbReference type="AlphaFoldDB" id="A0A7W4VSA5"/>
<dbReference type="Gene3D" id="3.30.750.24">
    <property type="entry name" value="STAS domain"/>
    <property type="match status" value="1"/>
</dbReference>
<dbReference type="Pfam" id="PF01740">
    <property type="entry name" value="STAS"/>
    <property type="match status" value="1"/>
</dbReference>
<comment type="subcellular location">
    <subcellularLocation>
        <location evidence="1">Membrane</location>
        <topology evidence="1">Multi-pass membrane protein</topology>
    </subcellularLocation>
</comment>
<feature type="transmembrane region" description="Helical" evidence="5">
    <location>
        <begin position="133"/>
        <end position="151"/>
    </location>
</feature>
<dbReference type="Proteomes" id="UP000589626">
    <property type="component" value="Unassembled WGS sequence"/>
</dbReference>